<keyword evidence="2" id="KW-1185">Reference proteome</keyword>
<dbReference type="EMBL" id="PVTI01000020">
    <property type="protein sequence ID" value="PRY56054.1"/>
    <property type="molecule type" value="Genomic_DNA"/>
</dbReference>
<evidence type="ECO:0000313" key="1">
    <source>
        <dbReference type="EMBL" id="PRY56054.1"/>
    </source>
</evidence>
<dbReference type="RefSeq" id="WP_106298176.1">
    <property type="nucleotide sequence ID" value="NZ_PVTI01000020.1"/>
</dbReference>
<gene>
    <name evidence="1" type="ORF">BCF74_1201</name>
</gene>
<evidence type="ECO:0000313" key="2">
    <source>
        <dbReference type="Proteomes" id="UP000237822"/>
    </source>
</evidence>
<sequence length="236" mass="25306">MTTWSSVKDVYGPATEVPDLLATAEADGDESATWQDLWSRLCHQGTVAEASYAALPLLLEMARRHPGGAYMAPLHLASGIVASTDGPRDRADVRRDNAETIAALGAIAVENLANAESDADFVYGLQFVAAFEDLGPWQRELESLVDGELQGECPECGEYLRLALDESFILTSGEDDSCQPTTVEPASNAGDPVEQRLLDLAGSHGRPTVTEQLRHVFGRATCPCCGHGFEVPAFLD</sequence>
<name>A0A2T0UDU2_9MICO</name>
<proteinExistence type="predicted"/>
<reference evidence="1 2" key="1">
    <citation type="submission" date="2018-03" db="EMBL/GenBank/DDBJ databases">
        <title>Genomic Encyclopedia of Archaeal and Bacterial Type Strains, Phase II (KMG-II): from individual species to whole genera.</title>
        <authorList>
            <person name="Goeker M."/>
        </authorList>
    </citation>
    <scope>NUCLEOTIDE SEQUENCE [LARGE SCALE GENOMIC DNA]</scope>
    <source>
        <strain evidence="1 2">ATCC BAA-1496</strain>
    </source>
</reference>
<dbReference type="AlphaFoldDB" id="A0A2T0UDU2"/>
<organism evidence="1 2">
    <name type="scientific">Knoellia remsis</name>
    <dbReference type="NCBI Taxonomy" id="407159"/>
    <lineage>
        <taxon>Bacteria</taxon>
        <taxon>Bacillati</taxon>
        <taxon>Actinomycetota</taxon>
        <taxon>Actinomycetes</taxon>
        <taxon>Micrococcales</taxon>
        <taxon>Intrasporangiaceae</taxon>
        <taxon>Knoellia</taxon>
    </lineage>
</organism>
<comment type="caution">
    <text evidence="1">The sequence shown here is derived from an EMBL/GenBank/DDBJ whole genome shotgun (WGS) entry which is preliminary data.</text>
</comment>
<accession>A0A2T0UDU2</accession>
<dbReference type="Proteomes" id="UP000237822">
    <property type="component" value="Unassembled WGS sequence"/>
</dbReference>
<dbReference type="OrthoDB" id="796912at2"/>
<protein>
    <submittedName>
        <fullName evidence="1">Uncharacterized protein</fullName>
    </submittedName>
</protein>